<dbReference type="CDD" id="cd05233">
    <property type="entry name" value="SDR_c"/>
    <property type="match status" value="1"/>
</dbReference>
<dbReference type="FunFam" id="3.40.50.720:FF:000417">
    <property type="entry name" value="Glucose 1-dehydrogenase, putative"/>
    <property type="match status" value="1"/>
</dbReference>
<protein>
    <submittedName>
        <fullName evidence="5">Uncharacterized protein</fullName>
    </submittedName>
</protein>
<dbReference type="InterPro" id="IPR020904">
    <property type="entry name" value="Sc_DH/Rdtase_CS"/>
</dbReference>
<dbReference type="GO" id="GO:0019301">
    <property type="term" value="P:rhamnose catabolic process"/>
    <property type="evidence" value="ECO:0007669"/>
    <property type="project" value="UniProtKB-ARBA"/>
</dbReference>
<dbReference type="GO" id="GO:0016616">
    <property type="term" value="F:oxidoreductase activity, acting on the CH-OH group of donors, NAD or NADP as acceptor"/>
    <property type="evidence" value="ECO:0007669"/>
    <property type="project" value="TreeGrafter"/>
</dbReference>
<dbReference type="Gene3D" id="3.40.50.720">
    <property type="entry name" value="NAD(P)-binding Rossmann-like Domain"/>
    <property type="match status" value="1"/>
</dbReference>
<dbReference type="PRINTS" id="PR00081">
    <property type="entry name" value="GDHRDH"/>
</dbReference>
<proteinExistence type="inferred from homology"/>
<dbReference type="PRINTS" id="PR00080">
    <property type="entry name" value="SDRFAMILY"/>
</dbReference>
<evidence type="ECO:0000256" key="3">
    <source>
        <dbReference type="ARBA" id="ARBA00023002"/>
    </source>
</evidence>
<dbReference type="PANTHER" id="PTHR42760">
    <property type="entry name" value="SHORT-CHAIN DEHYDROGENASES/REDUCTASES FAMILY MEMBER"/>
    <property type="match status" value="1"/>
</dbReference>
<dbReference type="GO" id="GO:0006633">
    <property type="term" value="P:fatty acid biosynthetic process"/>
    <property type="evidence" value="ECO:0007669"/>
    <property type="project" value="TreeGrafter"/>
</dbReference>
<accession>W9NCU6</accession>
<dbReference type="GO" id="GO:0048038">
    <property type="term" value="F:quinone binding"/>
    <property type="evidence" value="ECO:0007669"/>
    <property type="project" value="TreeGrafter"/>
</dbReference>
<sequence>MSNILSGKVIAAHKSSVTGCSSGIGRAIALECAQQEAKLVLHYLGDPQSSKDMESLRDELANISNQNAKSPQTVEVAVDVTQPDAGNQIVKAAVSMFGAINGIVHNAGTCQFEDFLDVTRPQLTNHMDVNFNGPFAITQAVIQQMIKQKSGGSIVCIASISASMGSERLTHYASTKAAILGLNASLAVAFGKQGIRFNCVSPGTIETSMNKQDLAGPKRLAMEGRVPLGRLGVPEDIAKPVVFFLSDMAQYVSGQNLIVDGGSSVFYQ</sequence>
<dbReference type="Proteomes" id="UP000030751">
    <property type="component" value="Unassembled WGS sequence"/>
</dbReference>
<keyword evidence="2" id="KW-0521">NADP</keyword>
<dbReference type="AlphaFoldDB" id="W9NCU6"/>
<dbReference type="PROSITE" id="PS00061">
    <property type="entry name" value="ADH_SHORT"/>
    <property type="match status" value="1"/>
</dbReference>
<dbReference type="Pfam" id="PF13561">
    <property type="entry name" value="adh_short_C2"/>
    <property type="match status" value="1"/>
</dbReference>
<keyword evidence="3" id="KW-0560">Oxidoreductase</keyword>
<organism evidence="5">
    <name type="scientific">Fusarium oxysporum f. sp. pisi HDV247</name>
    <dbReference type="NCBI Taxonomy" id="1080344"/>
    <lineage>
        <taxon>Eukaryota</taxon>
        <taxon>Fungi</taxon>
        <taxon>Dikarya</taxon>
        <taxon>Ascomycota</taxon>
        <taxon>Pezizomycotina</taxon>
        <taxon>Sordariomycetes</taxon>
        <taxon>Hypocreomycetidae</taxon>
        <taxon>Hypocreales</taxon>
        <taxon>Nectriaceae</taxon>
        <taxon>Fusarium</taxon>
        <taxon>Fusarium oxysporum species complex</taxon>
    </lineage>
</organism>
<gene>
    <name evidence="5" type="ORF">FOVG_18135</name>
</gene>
<evidence type="ECO:0000313" key="5">
    <source>
        <dbReference type="EMBL" id="EXA30499.1"/>
    </source>
</evidence>
<dbReference type="EMBL" id="JH651048">
    <property type="protein sequence ID" value="EXA30499.1"/>
    <property type="molecule type" value="Genomic_DNA"/>
</dbReference>
<dbReference type="SUPFAM" id="SSF51735">
    <property type="entry name" value="NAD(P)-binding Rossmann-fold domains"/>
    <property type="match status" value="1"/>
</dbReference>
<dbReference type="InterPro" id="IPR036291">
    <property type="entry name" value="NAD(P)-bd_dom_sf"/>
</dbReference>
<evidence type="ECO:0000256" key="2">
    <source>
        <dbReference type="ARBA" id="ARBA00022857"/>
    </source>
</evidence>
<reference evidence="5" key="2">
    <citation type="submission" date="2012-05" db="EMBL/GenBank/DDBJ databases">
        <title>Annotation of the Genome Sequence of Fusarium oxysporum HDV247.</title>
        <authorList>
            <consortium name="The Broad Institute Genomics Platform"/>
            <person name="Ma L.-J."/>
            <person name="Corby-Kistler H."/>
            <person name="Broz K."/>
            <person name="Gale L.R."/>
            <person name="Jonkers W."/>
            <person name="O'Donnell K."/>
            <person name="Ploetz R."/>
            <person name="Steinberg C."/>
            <person name="Schwartz D.C."/>
            <person name="VanEtten H."/>
            <person name="Zhou S."/>
            <person name="Young S.K."/>
            <person name="Zeng Q."/>
            <person name="Gargeya S."/>
            <person name="Fitzgerald M."/>
            <person name="Abouelleil A."/>
            <person name="Alvarado L."/>
            <person name="Chapman S.B."/>
            <person name="Gainer-Dewar J."/>
            <person name="Goldberg J."/>
            <person name="Griggs A."/>
            <person name="Gujja S."/>
            <person name="Hansen M."/>
            <person name="Howarth C."/>
            <person name="Imamovic A."/>
            <person name="Ireland A."/>
            <person name="Larimer J."/>
            <person name="McCowan C."/>
            <person name="Murphy C."/>
            <person name="Pearson M."/>
            <person name="Poon T.W."/>
            <person name="Priest M."/>
            <person name="Roberts A."/>
            <person name="Saif S."/>
            <person name="Shea T."/>
            <person name="Sykes S."/>
            <person name="Wortman J."/>
            <person name="Nusbaum C."/>
            <person name="Birren B."/>
        </authorList>
    </citation>
    <scope>NUCLEOTIDE SEQUENCE</scope>
    <source>
        <strain evidence="5">HDV247</strain>
    </source>
</reference>
<dbReference type="PANTHER" id="PTHR42760:SF83">
    <property type="entry name" value="(3R)-3-HYDROXYACYL-COA DEHYDROGENASE"/>
    <property type="match status" value="1"/>
</dbReference>
<dbReference type="HOGENOM" id="CLU_010194_1_2_1"/>
<dbReference type="InterPro" id="IPR002347">
    <property type="entry name" value="SDR_fam"/>
</dbReference>
<dbReference type="OrthoDB" id="417891at2759"/>
<name>W9NCU6_FUSOX</name>
<evidence type="ECO:0000256" key="4">
    <source>
        <dbReference type="ARBA" id="ARBA00023308"/>
    </source>
</evidence>
<keyword evidence="4" id="KW-0684">Rhamnose metabolism</keyword>
<evidence type="ECO:0000256" key="1">
    <source>
        <dbReference type="ARBA" id="ARBA00006484"/>
    </source>
</evidence>
<reference evidence="5" key="1">
    <citation type="submission" date="2011-10" db="EMBL/GenBank/DDBJ databases">
        <title>The Genome Sequence of Fusarium oxysporum HDV247.</title>
        <authorList>
            <consortium name="The Broad Institute Genome Sequencing Platform"/>
            <person name="Ma L.-J."/>
            <person name="Gale L.R."/>
            <person name="Schwartz D.C."/>
            <person name="Zhou S."/>
            <person name="Corby-Kistler H."/>
            <person name="Young S.K."/>
            <person name="Zeng Q."/>
            <person name="Gargeya S."/>
            <person name="Fitzgerald M."/>
            <person name="Haas B."/>
            <person name="Abouelleil A."/>
            <person name="Alvarado L."/>
            <person name="Arachchi H.M."/>
            <person name="Berlin A."/>
            <person name="Brown A."/>
            <person name="Chapman S.B."/>
            <person name="Chen Z."/>
            <person name="Dunbar C."/>
            <person name="Freedman E."/>
            <person name="Gearin G."/>
            <person name="Goldberg J."/>
            <person name="Griggs A."/>
            <person name="Gujja S."/>
            <person name="Heiman D."/>
            <person name="Howarth C."/>
            <person name="Larson L."/>
            <person name="Lui A."/>
            <person name="MacDonald P.J.P."/>
            <person name="Montmayeur A."/>
            <person name="Murphy C."/>
            <person name="Neiman D."/>
            <person name="Pearson M."/>
            <person name="Priest M."/>
            <person name="Roberts A."/>
            <person name="Saif S."/>
            <person name="Shea T."/>
            <person name="Shenoy N."/>
            <person name="Sisk P."/>
            <person name="Stolte C."/>
            <person name="Sykes S."/>
            <person name="Wortman J."/>
            <person name="Nusbaum C."/>
            <person name="Birren B."/>
        </authorList>
    </citation>
    <scope>NUCLEOTIDE SEQUENCE [LARGE SCALE GENOMIC DNA]</scope>
    <source>
        <strain evidence="5">HDV247</strain>
    </source>
</reference>
<comment type="similarity">
    <text evidence="1">Belongs to the short-chain dehydrogenases/reductases (SDR) family.</text>
</comment>